<dbReference type="GO" id="GO:0008360">
    <property type="term" value="P:regulation of cell shape"/>
    <property type="evidence" value="ECO:0007669"/>
    <property type="project" value="UniProtKB-KW"/>
</dbReference>
<dbReference type="GO" id="GO:0071555">
    <property type="term" value="P:cell wall organization"/>
    <property type="evidence" value="ECO:0007669"/>
    <property type="project" value="UniProtKB-KW"/>
</dbReference>
<evidence type="ECO:0000256" key="7">
    <source>
        <dbReference type="PIRSR" id="PIRSR618044-1"/>
    </source>
</evidence>
<dbReference type="RefSeq" id="WP_110608091.1">
    <property type="nucleotide sequence ID" value="NZ_PDOD01000001.1"/>
</dbReference>
<feature type="domain" description="Peptidase S11 D-alanyl-D-alanine carboxypeptidase A N-terminal" evidence="11">
    <location>
        <begin position="29"/>
        <end position="253"/>
    </location>
</feature>
<keyword evidence="12" id="KW-0121">Carboxypeptidase</keyword>
<name>A0A323THY6_9BACI</name>
<dbReference type="GO" id="GO:0006508">
    <property type="term" value="P:proteolysis"/>
    <property type="evidence" value="ECO:0007669"/>
    <property type="project" value="InterPro"/>
</dbReference>
<evidence type="ECO:0000259" key="11">
    <source>
        <dbReference type="Pfam" id="PF00768"/>
    </source>
</evidence>
<feature type="active site" description="Acyl-ester intermediate" evidence="7">
    <location>
        <position position="60"/>
    </location>
</feature>
<evidence type="ECO:0000256" key="1">
    <source>
        <dbReference type="ARBA" id="ARBA00007164"/>
    </source>
</evidence>
<gene>
    <name evidence="12" type="ORF">CR194_02695</name>
</gene>
<dbReference type="InterPro" id="IPR012338">
    <property type="entry name" value="Beta-lactam/transpept-like"/>
</dbReference>
<dbReference type="Gene3D" id="2.30.140.30">
    <property type="match status" value="1"/>
</dbReference>
<keyword evidence="4" id="KW-0133">Cell shape</keyword>
<keyword evidence="12" id="KW-0645">Protease</keyword>
<dbReference type="PRINTS" id="PR00725">
    <property type="entry name" value="DADACBPTASE1"/>
</dbReference>
<dbReference type="Pfam" id="PF00768">
    <property type="entry name" value="Peptidase_S11"/>
    <property type="match status" value="1"/>
</dbReference>
<comment type="caution">
    <text evidence="12">The sequence shown here is derived from an EMBL/GenBank/DDBJ whole genome shotgun (WGS) entry which is preliminary data.</text>
</comment>
<protein>
    <submittedName>
        <fullName evidence="12">D-alanyl-D-alanine carboxypeptidase</fullName>
    </submittedName>
</protein>
<feature type="binding site" evidence="8">
    <location>
        <position position="223"/>
    </location>
    <ligand>
        <name>substrate</name>
    </ligand>
</feature>
<dbReference type="PANTHER" id="PTHR21581:SF33">
    <property type="entry name" value="D-ALANYL-D-ALANINE CARBOXYPEPTIDASE DACB"/>
    <property type="match status" value="1"/>
</dbReference>
<dbReference type="GO" id="GO:0009252">
    <property type="term" value="P:peptidoglycan biosynthetic process"/>
    <property type="evidence" value="ECO:0007669"/>
    <property type="project" value="UniProtKB-KW"/>
</dbReference>
<keyword evidence="2 10" id="KW-0732">Signal</keyword>
<feature type="chain" id="PRO_5039449791" evidence="10">
    <location>
        <begin position="25"/>
        <end position="382"/>
    </location>
</feature>
<dbReference type="EMBL" id="PDOD01000001">
    <property type="protein sequence ID" value="PYZ94458.1"/>
    <property type="molecule type" value="Genomic_DNA"/>
</dbReference>
<dbReference type="PANTHER" id="PTHR21581">
    <property type="entry name" value="D-ALANYL-D-ALANINE CARBOXYPEPTIDASE"/>
    <property type="match status" value="1"/>
</dbReference>
<accession>A0A323THY6</accession>
<dbReference type="OrthoDB" id="9791132at2"/>
<keyword evidence="3" id="KW-0378">Hydrolase</keyword>
<dbReference type="Gene3D" id="3.40.710.10">
    <property type="entry name" value="DD-peptidase/beta-lactamase superfamily"/>
    <property type="match status" value="1"/>
</dbReference>
<dbReference type="AlphaFoldDB" id="A0A323THY6"/>
<feature type="signal peptide" evidence="10">
    <location>
        <begin position="1"/>
        <end position="24"/>
    </location>
</feature>
<keyword evidence="6" id="KW-0961">Cell wall biogenesis/degradation</keyword>
<evidence type="ECO:0000313" key="13">
    <source>
        <dbReference type="Proteomes" id="UP000248214"/>
    </source>
</evidence>
<feature type="active site" evidence="7">
    <location>
        <position position="115"/>
    </location>
</feature>
<dbReference type="GO" id="GO:0009002">
    <property type="term" value="F:serine-type D-Ala-D-Ala carboxypeptidase activity"/>
    <property type="evidence" value="ECO:0007669"/>
    <property type="project" value="InterPro"/>
</dbReference>
<sequence length="382" mass="43408">MYKKLFTVVASVVIVLTLSGASGANEFNQNVSAEGAILMEQESGRILYEKNSRTQMRIASITKIMTAILAIESGKLDETVTVSSRAFGTEGSSIYLAEGEKIPLNDLVYGLMLRSGNDAAVAIAEHVGGSLEGFIYLMNEKAREIGMSQTVFSNPHGLDDHEEHYSTAYDMALLTQYAMKNPVYQEVSATETYRSETKENRIRVFNNKNRLLTQLYPASTGGKTGYTKRAKRTLVSTAEKNEMDLIAVTINAPSDWYDHMNLFEWGFEHFQLKTLVKEGKVNRVEDPYYKDRLKAEFSFQYPITEEDKQKLVPRIVVPQPANHERWKREGYPYPIGTIQLELDNEIIGVVPLSYIEKDSPRDPFYRRWINQWFQMNGIVPHG</sequence>
<evidence type="ECO:0000256" key="10">
    <source>
        <dbReference type="SAM" id="SignalP"/>
    </source>
</evidence>
<evidence type="ECO:0000256" key="4">
    <source>
        <dbReference type="ARBA" id="ARBA00022960"/>
    </source>
</evidence>
<evidence type="ECO:0000256" key="9">
    <source>
        <dbReference type="RuleBase" id="RU004016"/>
    </source>
</evidence>
<organism evidence="12 13">
    <name type="scientific">Salipaludibacillus keqinensis</name>
    <dbReference type="NCBI Taxonomy" id="2045207"/>
    <lineage>
        <taxon>Bacteria</taxon>
        <taxon>Bacillati</taxon>
        <taxon>Bacillota</taxon>
        <taxon>Bacilli</taxon>
        <taxon>Bacillales</taxon>
        <taxon>Bacillaceae</taxon>
    </lineage>
</organism>
<dbReference type="InterPro" id="IPR018044">
    <property type="entry name" value="Peptidase_S11"/>
</dbReference>
<dbReference type="InterPro" id="IPR001967">
    <property type="entry name" value="Peptidase_S11_N"/>
</dbReference>
<comment type="similarity">
    <text evidence="1 9">Belongs to the peptidase S11 family.</text>
</comment>
<evidence type="ECO:0000256" key="3">
    <source>
        <dbReference type="ARBA" id="ARBA00022801"/>
    </source>
</evidence>
<dbReference type="SUPFAM" id="SSF56601">
    <property type="entry name" value="beta-lactamase/transpeptidase-like"/>
    <property type="match status" value="1"/>
</dbReference>
<evidence type="ECO:0000256" key="8">
    <source>
        <dbReference type="PIRSR" id="PIRSR618044-2"/>
    </source>
</evidence>
<proteinExistence type="inferred from homology"/>
<evidence type="ECO:0000313" key="12">
    <source>
        <dbReference type="EMBL" id="PYZ94458.1"/>
    </source>
</evidence>
<dbReference type="Proteomes" id="UP000248214">
    <property type="component" value="Unassembled WGS sequence"/>
</dbReference>
<reference evidence="12 13" key="1">
    <citation type="submission" date="2017-10" db="EMBL/GenBank/DDBJ databases">
        <title>Bacillus sp. nov., a halophilic bacterium isolated from a Keqin Lake.</title>
        <authorList>
            <person name="Wang H."/>
        </authorList>
    </citation>
    <scope>NUCLEOTIDE SEQUENCE [LARGE SCALE GENOMIC DNA]</scope>
    <source>
        <strain evidence="12 13">KQ-12</strain>
    </source>
</reference>
<keyword evidence="5" id="KW-0573">Peptidoglycan synthesis</keyword>
<feature type="active site" description="Proton acceptor" evidence="7">
    <location>
        <position position="63"/>
    </location>
</feature>
<evidence type="ECO:0000256" key="6">
    <source>
        <dbReference type="ARBA" id="ARBA00023316"/>
    </source>
</evidence>
<evidence type="ECO:0000256" key="2">
    <source>
        <dbReference type="ARBA" id="ARBA00022729"/>
    </source>
</evidence>
<keyword evidence="13" id="KW-1185">Reference proteome</keyword>
<evidence type="ECO:0000256" key="5">
    <source>
        <dbReference type="ARBA" id="ARBA00022984"/>
    </source>
</evidence>